<dbReference type="AlphaFoldDB" id="A0A4Y2KJR4"/>
<name>A0A4Y2KJR4_ARAVE</name>
<keyword evidence="2" id="KW-1185">Reference proteome</keyword>
<comment type="caution">
    <text evidence="1">The sequence shown here is derived from an EMBL/GenBank/DDBJ whole genome shotgun (WGS) entry which is preliminary data.</text>
</comment>
<evidence type="ECO:0000313" key="2">
    <source>
        <dbReference type="Proteomes" id="UP000499080"/>
    </source>
</evidence>
<dbReference type="EMBL" id="BGPR01114983">
    <property type="protein sequence ID" value="GBN02621.1"/>
    <property type="molecule type" value="Genomic_DNA"/>
</dbReference>
<accession>A0A4Y2KJR4</accession>
<evidence type="ECO:0000313" key="1">
    <source>
        <dbReference type="EMBL" id="GBN02621.1"/>
    </source>
</evidence>
<organism evidence="1 2">
    <name type="scientific">Araneus ventricosus</name>
    <name type="common">Orbweaver spider</name>
    <name type="synonym">Epeira ventricosa</name>
    <dbReference type="NCBI Taxonomy" id="182803"/>
    <lineage>
        <taxon>Eukaryota</taxon>
        <taxon>Metazoa</taxon>
        <taxon>Ecdysozoa</taxon>
        <taxon>Arthropoda</taxon>
        <taxon>Chelicerata</taxon>
        <taxon>Arachnida</taxon>
        <taxon>Araneae</taxon>
        <taxon>Araneomorphae</taxon>
        <taxon>Entelegynae</taxon>
        <taxon>Araneoidea</taxon>
        <taxon>Araneidae</taxon>
        <taxon>Araneus</taxon>
    </lineage>
</organism>
<sequence>KLSHTQITVSDVYDDCSSVNLQSLYTTMQSSPSENFLMSGKSTNELESKKMKQKISIYSKCNLTIAYKEKPFAFAVVTPMMKRIASLKASVEIIFAGSTSPGDAENHSITFMLTLCTHEQYLLYIDNQKNLIKFCLDYGYTKRIKSPC</sequence>
<protein>
    <submittedName>
        <fullName evidence="1">Uncharacterized protein</fullName>
    </submittedName>
</protein>
<proteinExistence type="predicted"/>
<reference evidence="1 2" key="1">
    <citation type="journal article" date="2019" name="Sci. Rep.">
        <title>Orb-weaving spider Araneus ventricosus genome elucidates the spidroin gene catalogue.</title>
        <authorList>
            <person name="Kono N."/>
            <person name="Nakamura H."/>
            <person name="Ohtoshi R."/>
            <person name="Moran D.A.P."/>
            <person name="Shinohara A."/>
            <person name="Yoshida Y."/>
            <person name="Fujiwara M."/>
            <person name="Mori M."/>
            <person name="Tomita M."/>
            <person name="Arakawa K."/>
        </authorList>
    </citation>
    <scope>NUCLEOTIDE SEQUENCE [LARGE SCALE GENOMIC DNA]</scope>
</reference>
<feature type="non-terminal residue" evidence="1">
    <location>
        <position position="1"/>
    </location>
</feature>
<dbReference type="Proteomes" id="UP000499080">
    <property type="component" value="Unassembled WGS sequence"/>
</dbReference>
<gene>
    <name evidence="1" type="ORF">AVEN_124632_1</name>
</gene>